<organism evidence="2 3">
    <name type="scientific">Haliangium ochraceum (strain DSM 14365 / JCM 11303 / SMP-2)</name>
    <dbReference type="NCBI Taxonomy" id="502025"/>
    <lineage>
        <taxon>Bacteria</taxon>
        <taxon>Pseudomonadati</taxon>
        <taxon>Myxococcota</taxon>
        <taxon>Polyangia</taxon>
        <taxon>Haliangiales</taxon>
        <taxon>Kofleriaceae</taxon>
        <taxon>Haliangium</taxon>
    </lineage>
</organism>
<evidence type="ECO:0000256" key="1">
    <source>
        <dbReference type="SAM" id="SignalP"/>
    </source>
</evidence>
<reference evidence="2 3" key="1">
    <citation type="journal article" date="2010" name="Stand. Genomic Sci.">
        <title>Complete genome sequence of Haliangium ochraceum type strain (SMP-2).</title>
        <authorList>
            <consortium name="US DOE Joint Genome Institute (JGI-PGF)"/>
            <person name="Ivanova N."/>
            <person name="Daum C."/>
            <person name="Lang E."/>
            <person name="Abt B."/>
            <person name="Kopitz M."/>
            <person name="Saunders E."/>
            <person name="Lapidus A."/>
            <person name="Lucas S."/>
            <person name="Glavina Del Rio T."/>
            <person name="Nolan M."/>
            <person name="Tice H."/>
            <person name="Copeland A."/>
            <person name="Cheng J.F."/>
            <person name="Chen F."/>
            <person name="Bruce D."/>
            <person name="Goodwin L."/>
            <person name="Pitluck S."/>
            <person name="Mavromatis K."/>
            <person name="Pati A."/>
            <person name="Mikhailova N."/>
            <person name="Chen A."/>
            <person name="Palaniappan K."/>
            <person name="Land M."/>
            <person name="Hauser L."/>
            <person name="Chang Y.J."/>
            <person name="Jeffries C.D."/>
            <person name="Detter J.C."/>
            <person name="Brettin T."/>
            <person name="Rohde M."/>
            <person name="Goker M."/>
            <person name="Bristow J."/>
            <person name="Markowitz V."/>
            <person name="Eisen J.A."/>
            <person name="Hugenholtz P."/>
            <person name="Kyrpides N.C."/>
            <person name="Klenk H.P."/>
        </authorList>
    </citation>
    <scope>NUCLEOTIDE SEQUENCE [LARGE SCALE GENOMIC DNA]</scope>
    <source>
        <strain evidence="3">DSM 14365 / CIP 107738 / JCM 11303 / AJ 13395 / SMP-2</strain>
    </source>
</reference>
<dbReference type="KEGG" id="hoh:Hoch_0128"/>
<feature type="signal peptide" evidence="1">
    <location>
        <begin position="1"/>
        <end position="23"/>
    </location>
</feature>
<evidence type="ECO:0000313" key="2">
    <source>
        <dbReference type="EMBL" id="ACY12769.1"/>
    </source>
</evidence>
<dbReference type="EMBL" id="CP001804">
    <property type="protein sequence ID" value="ACY12769.1"/>
    <property type="molecule type" value="Genomic_DNA"/>
</dbReference>
<proteinExistence type="predicted"/>
<feature type="chain" id="PRO_5003011223" description="Lipoprotein" evidence="1">
    <location>
        <begin position="24"/>
        <end position="279"/>
    </location>
</feature>
<name>D0LGM3_HALO1</name>
<accession>D0LGM3</accession>
<gene>
    <name evidence="2" type="ordered locus">Hoch_0128</name>
</gene>
<dbReference type="STRING" id="502025.Hoch_0128"/>
<dbReference type="Proteomes" id="UP000001880">
    <property type="component" value="Chromosome"/>
</dbReference>
<evidence type="ECO:0008006" key="4">
    <source>
        <dbReference type="Google" id="ProtNLM"/>
    </source>
</evidence>
<dbReference type="PROSITE" id="PS51257">
    <property type="entry name" value="PROKAR_LIPOPROTEIN"/>
    <property type="match status" value="1"/>
</dbReference>
<evidence type="ECO:0000313" key="3">
    <source>
        <dbReference type="Proteomes" id="UP000001880"/>
    </source>
</evidence>
<keyword evidence="3" id="KW-1185">Reference proteome</keyword>
<dbReference type="RefSeq" id="WP_012825396.1">
    <property type="nucleotide sequence ID" value="NC_013440.1"/>
</dbReference>
<dbReference type="AlphaFoldDB" id="D0LGM3"/>
<sequence>MSRPALLALALASATLGASIAFGAGCGGHDPIPRSYPEPSADEVLGHLAERQRNAQSFRAESVMDYWIGDERVKGTVLLMGRQGARVRINALSPTGDNVAADLACDGIGFEYIDYNNNCQLSGLCTKDSIAELLRISLEPDDFLLMVMGTTPVIPDAQGTVNWDDRNAREVVELVSPDNRFTQTIVLDGRDHTWDVISSEIRDLRGNVLWRLRNKGFSAVTAADGTVFRVPGKSQLEQPSENADLLVDWKQRALNIELETAKFDMEIPPGLPVCRGERG</sequence>
<protein>
    <recommendedName>
        <fullName evidence="4">Lipoprotein</fullName>
    </recommendedName>
</protein>
<keyword evidence="1" id="KW-0732">Signal</keyword>
<dbReference type="HOGENOM" id="CLU_996650_0_0_7"/>